<evidence type="ECO:0000313" key="10">
    <source>
        <dbReference type="Proteomes" id="UP000287651"/>
    </source>
</evidence>
<evidence type="ECO:0000256" key="4">
    <source>
        <dbReference type="ARBA" id="ARBA00022821"/>
    </source>
</evidence>
<evidence type="ECO:0000256" key="8">
    <source>
        <dbReference type="SAM" id="Phobius"/>
    </source>
</evidence>
<dbReference type="Pfam" id="PF03094">
    <property type="entry name" value="Mlo"/>
    <property type="match status" value="1"/>
</dbReference>
<dbReference type="PANTHER" id="PTHR31942">
    <property type="entry name" value="MLO-LIKE PROTEIN 1"/>
    <property type="match status" value="1"/>
</dbReference>
<dbReference type="EMBL" id="AMZH03000926">
    <property type="protein sequence ID" value="RRT81372.1"/>
    <property type="molecule type" value="Genomic_DNA"/>
</dbReference>
<dbReference type="AlphaFoldDB" id="A0A427AYM7"/>
<evidence type="ECO:0000256" key="6">
    <source>
        <dbReference type="ARBA" id="ARBA00023136"/>
    </source>
</evidence>
<keyword evidence="3 8" id="KW-0812">Transmembrane</keyword>
<feature type="transmembrane region" description="Helical" evidence="8">
    <location>
        <begin position="21"/>
        <end position="46"/>
    </location>
</feature>
<reference evidence="9 10" key="1">
    <citation type="journal article" date="2014" name="Agronomy (Basel)">
        <title>A Draft Genome Sequence for Ensete ventricosum, the Drought-Tolerant Tree Against Hunger.</title>
        <authorList>
            <person name="Harrison J."/>
            <person name="Moore K.A."/>
            <person name="Paszkiewicz K."/>
            <person name="Jones T."/>
            <person name="Grant M."/>
            <person name="Ambacheew D."/>
            <person name="Muzemil S."/>
            <person name="Studholme D.J."/>
        </authorList>
    </citation>
    <scope>NUCLEOTIDE SEQUENCE [LARGE SCALE GENOMIC DNA]</scope>
</reference>
<evidence type="ECO:0000256" key="3">
    <source>
        <dbReference type="ARBA" id="ARBA00022692"/>
    </source>
</evidence>
<proteinExistence type="inferred from homology"/>
<comment type="similarity">
    <text evidence="2">Belongs to the MLO family.</text>
</comment>
<evidence type="ECO:0000256" key="1">
    <source>
        <dbReference type="ARBA" id="ARBA00004141"/>
    </source>
</evidence>
<keyword evidence="7" id="KW-0568">Pathogenesis-related protein</keyword>
<evidence type="ECO:0000313" key="9">
    <source>
        <dbReference type="EMBL" id="RRT81372.1"/>
    </source>
</evidence>
<dbReference type="Proteomes" id="UP000287651">
    <property type="component" value="Unassembled WGS sequence"/>
</dbReference>
<sequence length="123" mass="13637">MIMLQYNFGLRSCFHREVADVVLSFGVGILVQLLCAYVTLPLYALVTQIDDRVQTVSALDAMLQPNTAKRSGLSSWKNWHLYSEKEARVCAKLVSCLFPDLNRVPAPSDVQETGSQWPGGCST</sequence>
<evidence type="ECO:0000256" key="7">
    <source>
        <dbReference type="ARBA" id="ARBA00023265"/>
    </source>
</evidence>
<gene>
    <name evidence="9" type="ORF">B296_00022204</name>
</gene>
<name>A0A427AYM7_ENSVE</name>
<accession>A0A427AYM7</accession>
<keyword evidence="6 8" id="KW-0472">Membrane</keyword>
<keyword evidence="5 8" id="KW-1133">Transmembrane helix</keyword>
<evidence type="ECO:0000256" key="5">
    <source>
        <dbReference type="ARBA" id="ARBA00022989"/>
    </source>
</evidence>
<dbReference type="InterPro" id="IPR004326">
    <property type="entry name" value="Mlo"/>
</dbReference>
<protein>
    <submittedName>
        <fullName evidence="9">Uncharacterized protein</fullName>
    </submittedName>
</protein>
<keyword evidence="4" id="KW-0611">Plant defense</keyword>
<comment type="subcellular location">
    <subcellularLocation>
        <location evidence="1">Membrane</location>
        <topology evidence="1">Multi-pass membrane protein</topology>
    </subcellularLocation>
</comment>
<comment type="caution">
    <text evidence="9">The sequence shown here is derived from an EMBL/GenBank/DDBJ whole genome shotgun (WGS) entry which is preliminary data.</text>
</comment>
<dbReference type="GO" id="GO:0016020">
    <property type="term" value="C:membrane"/>
    <property type="evidence" value="ECO:0007669"/>
    <property type="project" value="UniProtKB-SubCell"/>
</dbReference>
<dbReference type="GO" id="GO:0006952">
    <property type="term" value="P:defense response"/>
    <property type="evidence" value="ECO:0007669"/>
    <property type="project" value="UniProtKB-KW"/>
</dbReference>
<dbReference type="PANTHER" id="PTHR31942:SF72">
    <property type="entry name" value="MLO-LIKE PROTEIN"/>
    <property type="match status" value="1"/>
</dbReference>
<organism evidence="9 10">
    <name type="scientific">Ensete ventricosum</name>
    <name type="common">Abyssinian banana</name>
    <name type="synonym">Musa ensete</name>
    <dbReference type="NCBI Taxonomy" id="4639"/>
    <lineage>
        <taxon>Eukaryota</taxon>
        <taxon>Viridiplantae</taxon>
        <taxon>Streptophyta</taxon>
        <taxon>Embryophyta</taxon>
        <taxon>Tracheophyta</taxon>
        <taxon>Spermatophyta</taxon>
        <taxon>Magnoliopsida</taxon>
        <taxon>Liliopsida</taxon>
        <taxon>Zingiberales</taxon>
        <taxon>Musaceae</taxon>
        <taxon>Ensete</taxon>
    </lineage>
</organism>
<evidence type="ECO:0000256" key="2">
    <source>
        <dbReference type="ARBA" id="ARBA00006574"/>
    </source>
</evidence>